<gene>
    <name evidence="1" type="ORF">AFUB_079220</name>
</gene>
<dbReference type="Proteomes" id="UP000001699">
    <property type="component" value="Unassembled WGS sequence"/>
</dbReference>
<protein>
    <submittedName>
        <fullName evidence="1">Uncharacterized protein</fullName>
    </submittedName>
</protein>
<dbReference type="OrthoDB" id="4465793at2759"/>
<reference evidence="1 2" key="1">
    <citation type="journal article" date="2008" name="PLoS Genet.">
        <title>Genomic islands in the pathogenic filamentous fungus Aspergillus fumigatus.</title>
        <authorList>
            <person name="Fedorova N.D."/>
            <person name="Khaldi N."/>
            <person name="Joardar V.S."/>
            <person name="Maiti R."/>
            <person name="Amedeo P."/>
            <person name="Anderson M.J."/>
            <person name="Crabtree J."/>
            <person name="Silva J.C."/>
            <person name="Badger J.H."/>
            <person name="Albarraq A."/>
            <person name="Angiuoli S."/>
            <person name="Bussey H."/>
            <person name="Bowyer P."/>
            <person name="Cotty P.J."/>
            <person name="Dyer P.S."/>
            <person name="Egan A."/>
            <person name="Galens K."/>
            <person name="Fraser-Liggett C.M."/>
            <person name="Haas B.J."/>
            <person name="Inman J.M."/>
            <person name="Kent R."/>
            <person name="Lemieux S."/>
            <person name="Malavazi I."/>
            <person name="Orvis J."/>
            <person name="Roemer T."/>
            <person name="Ronning C.M."/>
            <person name="Sundaram J.P."/>
            <person name="Sutton G."/>
            <person name="Turner G."/>
            <person name="Venter J.C."/>
            <person name="White O.R."/>
            <person name="Whitty B.R."/>
            <person name="Youngman P."/>
            <person name="Wolfe K.H."/>
            <person name="Goldman G.H."/>
            <person name="Wortman J.R."/>
            <person name="Jiang B."/>
            <person name="Denning D.W."/>
            <person name="Nierman W.C."/>
        </authorList>
    </citation>
    <scope>NUCLEOTIDE SEQUENCE [LARGE SCALE GENOMIC DNA]</scope>
    <source>
        <strain evidence="2">CBS 144.89 / FGSC A1163 / CEA10</strain>
    </source>
</reference>
<evidence type="ECO:0000313" key="2">
    <source>
        <dbReference type="Proteomes" id="UP000001699"/>
    </source>
</evidence>
<accession>B0Y908</accession>
<proteinExistence type="predicted"/>
<evidence type="ECO:0000313" key="1">
    <source>
        <dbReference type="EMBL" id="EDP49889.1"/>
    </source>
</evidence>
<dbReference type="AlphaFoldDB" id="B0Y908"/>
<dbReference type="HOGENOM" id="CLU_953088_0_0_1"/>
<organism evidence="1 2">
    <name type="scientific">Aspergillus fumigatus (strain CBS 144.89 / FGSC A1163 / CEA10)</name>
    <name type="common">Neosartorya fumigata</name>
    <dbReference type="NCBI Taxonomy" id="451804"/>
    <lineage>
        <taxon>Eukaryota</taxon>
        <taxon>Fungi</taxon>
        <taxon>Dikarya</taxon>
        <taxon>Ascomycota</taxon>
        <taxon>Pezizomycotina</taxon>
        <taxon>Eurotiomycetes</taxon>
        <taxon>Eurotiomycetidae</taxon>
        <taxon>Eurotiales</taxon>
        <taxon>Aspergillaceae</taxon>
        <taxon>Aspergillus</taxon>
        <taxon>Aspergillus subgen. Fumigati</taxon>
    </lineage>
</organism>
<name>B0Y908_ASPFC</name>
<sequence length="292" mass="33352">MDDIVANTNISNAVEDDKRGSSWIVISHSHRLSILKFISDSSPDALERLLSCFGCLKSEIFHVYKVVLSLVDPNAFIGTPDMERARSSVAMIKLQVLALQQPPENRFPISPKDGPRIQEYLEDVHYASHRAACEPLKLLSACVLNDLDIFGKVPDRVQNAKSNIGIINEIIEQTNIERGRRPEEGVIDLITLNHYWKLRRADSLHNKTEQKNFTDSNISIVRMLEQYPIGWKDLPISDLMCYKFDDDYYWKGFWDSVEPGRLDESQLITFIRTGSYPSKHHTQSPIDGHISL</sequence>
<dbReference type="EMBL" id="DS499599">
    <property type="protein sequence ID" value="EDP49889.1"/>
    <property type="molecule type" value="Genomic_DNA"/>
</dbReference>
<keyword evidence="2" id="KW-1185">Reference proteome</keyword>